<dbReference type="EMBL" id="BMAC01000477">
    <property type="protein sequence ID" value="GFP97236.1"/>
    <property type="molecule type" value="Genomic_DNA"/>
</dbReference>
<protein>
    <submittedName>
        <fullName evidence="1">Uncharacterized protein</fullName>
    </submittedName>
</protein>
<sequence>MAGGGDGFGDSKFMEAGCCGSSATWMVNGAANKNGKDMWIHAEQTDTNMSSGCRCCTNDNGKDRRIQAEHTCYKKEFEPELCTGCYCSTIRRVLDGAANKNGKDMRIHAEQTANDNGKDRRIQSEHTCYKKEFESELCTGCYCSSLSWFRAQEEDFGCKIRSQVE</sequence>
<gene>
    <name evidence="1" type="ORF">PHJA_001867700</name>
</gene>
<name>A0A830CDH6_9LAMI</name>
<proteinExistence type="predicted"/>
<reference evidence="1" key="1">
    <citation type="submission" date="2020-07" db="EMBL/GenBank/DDBJ databases">
        <title>Ethylene signaling mediates host invasion by parasitic plants.</title>
        <authorList>
            <person name="Yoshida S."/>
        </authorList>
    </citation>
    <scope>NUCLEOTIDE SEQUENCE</scope>
    <source>
        <strain evidence="1">Okayama</strain>
    </source>
</reference>
<organism evidence="1 2">
    <name type="scientific">Phtheirospermum japonicum</name>
    <dbReference type="NCBI Taxonomy" id="374723"/>
    <lineage>
        <taxon>Eukaryota</taxon>
        <taxon>Viridiplantae</taxon>
        <taxon>Streptophyta</taxon>
        <taxon>Embryophyta</taxon>
        <taxon>Tracheophyta</taxon>
        <taxon>Spermatophyta</taxon>
        <taxon>Magnoliopsida</taxon>
        <taxon>eudicotyledons</taxon>
        <taxon>Gunneridae</taxon>
        <taxon>Pentapetalae</taxon>
        <taxon>asterids</taxon>
        <taxon>lamiids</taxon>
        <taxon>Lamiales</taxon>
        <taxon>Orobanchaceae</taxon>
        <taxon>Orobanchaceae incertae sedis</taxon>
        <taxon>Phtheirospermum</taxon>
    </lineage>
</organism>
<keyword evidence="2" id="KW-1185">Reference proteome</keyword>
<comment type="caution">
    <text evidence="1">The sequence shown here is derived from an EMBL/GenBank/DDBJ whole genome shotgun (WGS) entry which is preliminary data.</text>
</comment>
<dbReference type="Proteomes" id="UP000653305">
    <property type="component" value="Unassembled WGS sequence"/>
</dbReference>
<accession>A0A830CDH6</accession>
<dbReference type="AlphaFoldDB" id="A0A830CDH6"/>
<evidence type="ECO:0000313" key="2">
    <source>
        <dbReference type="Proteomes" id="UP000653305"/>
    </source>
</evidence>
<evidence type="ECO:0000313" key="1">
    <source>
        <dbReference type="EMBL" id="GFP97236.1"/>
    </source>
</evidence>